<dbReference type="PANTHER" id="PTHR33747:SF1">
    <property type="entry name" value="ADENYLATE CYCLASE-ASSOCIATED CAP C-TERMINAL DOMAIN-CONTAINING PROTEIN"/>
    <property type="match status" value="1"/>
</dbReference>
<dbReference type="AlphaFoldDB" id="A0A4R3VYI3"/>
<protein>
    <submittedName>
        <fullName evidence="2">SEC-C motif-containing protein</fullName>
    </submittedName>
</protein>
<dbReference type="InterPro" id="IPR048469">
    <property type="entry name" value="YchJ-like_M"/>
</dbReference>
<accession>A0A4R3VYI3</accession>
<proteinExistence type="predicted"/>
<dbReference type="Proteomes" id="UP000295197">
    <property type="component" value="Unassembled WGS sequence"/>
</dbReference>
<evidence type="ECO:0000259" key="1">
    <source>
        <dbReference type="Pfam" id="PF17775"/>
    </source>
</evidence>
<dbReference type="OrthoDB" id="21421at2"/>
<keyword evidence="3" id="KW-1185">Reference proteome</keyword>
<dbReference type="PANTHER" id="PTHR33747">
    <property type="entry name" value="UPF0225 PROTEIN SCO1677"/>
    <property type="match status" value="1"/>
</dbReference>
<organism evidence="2 3">
    <name type="scientific">Sphingobacterium alimentarium</name>
    <dbReference type="NCBI Taxonomy" id="797292"/>
    <lineage>
        <taxon>Bacteria</taxon>
        <taxon>Pseudomonadati</taxon>
        <taxon>Bacteroidota</taxon>
        <taxon>Sphingobacteriia</taxon>
        <taxon>Sphingobacteriales</taxon>
        <taxon>Sphingobacteriaceae</taxon>
        <taxon>Sphingobacterium</taxon>
    </lineage>
</organism>
<dbReference type="Pfam" id="PF02810">
    <property type="entry name" value="SEC-C"/>
    <property type="match status" value="1"/>
</dbReference>
<feature type="domain" description="YchJ-like middle NTF2-like" evidence="1">
    <location>
        <begin position="31"/>
        <end position="124"/>
    </location>
</feature>
<evidence type="ECO:0000313" key="2">
    <source>
        <dbReference type="EMBL" id="TCV18793.1"/>
    </source>
</evidence>
<evidence type="ECO:0000313" key="3">
    <source>
        <dbReference type="Proteomes" id="UP000295197"/>
    </source>
</evidence>
<sequence length="128" mass="15285">MTAPQQCPCNSQKEYSECCGKIHQDPKNTASAEQLMRARYSAFVRQEIDFIYNTFHPTTRRFQNKKDIAIWAQENKWMQLEIVQSSTHTVEFKAHFLDMDGQVQIHHEKSTFKQQQNYWYYVDGKIMQ</sequence>
<dbReference type="Pfam" id="PF17775">
    <property type="entry name" value="YchJ_M-like"/>
    <property type="match status" value="1"/>
</dbReference>
<dbReference type="EMBL" id="SMBZ01000008">
    <property type="protein sequence ID" value="TCV18793.1"/>
    <property type="molecule type" value="Genomic_DNA"/>
</dbReference>
<dbReference type="RefSeq" id="WP_132776991.1">
    <property type="nucleotide sequence ID" value="NZ_SMBZ01000008.1"/>
</dbReference>
<gene>
    <name evidence="2" type="ORF">EDC17_100843</name>
</gene>
<dbReference type="SUPFAM" id="SSF54427">
    <property type="entry name" value="NTF2-like"/>
    <property type="match status" value="1"/>
</dbReference>
<dbReference type="InterPro" id="IPR004027">
    <property type="entry name" value="SEC_C_motif"/>
</dbReference>
<dbReference type="Gene3D" id="3.10.450.50">
    <property type="match status" value="1"/>
</dbReference>
<reference evidence="2 3" key="1">
    <citation type="submission" date="2019-03" db="EMBL/GenBank/DDBJ databases">
        <title>Genomic Encyclopedia of Type Strains, Phase IV (KMG-IV): sequencing the most valuable type-strain genomes for metagenomic binning, comparative biology and taxonomic classification.</title>
        <authorList>
            <person name="Goeker M."/>
        </authorList>
    </citation>
    <scope>NUCLEOTIDE SEQUENCE [LARGE SCALE GENOMIC DNA]</scope>
    <source>
        <strain evidence="2 3">DSM 22362</strain>
    </source>
</reference>
<comment type="caution">
    <text evidence="2">The sequence shown here is derived from an EMBL/GenBank/DDBJ whole genome shotgun (WGS) entry which is preliminary data.</text>
</comment>
<dbReference type="InterPro" id="IPR032710">
    <property type="entry name" value="NTF2-like_dom_sf"/>
</dbReference>
<name>A0A4R3VYI3_9SPHI</name>